<dbReference type="OrthoDB" id="9805474at2"/>
<dbReference type="GO" id="GO:0052621">
    <property type="term" value="F:diguanylate cyclase activity"/>
    <property type="evidence" value="ECO:0007669"/>
    <property type="project" value="TreeGrafter"/>
</dbReference>
<dbReference type="GO" id="GO:1902201">
    <property type="term" value="P:negative regulation of bacterial-type flagellum-dependent cell motility"/>
    <property type="evidence" value="ECO:0007669"/>
    <property type="project" value="TreeGrafter"/>
</dbReference>
<dbReference type="Pfam" id="PF13424">
    <property type="entry name" value="TPR_12"/>
    <property type="match status" value="1"/>
</dbReference>
<accession>A0A1T5A6Q8</accession>
<dbReference type="InterPro" id="IPR043128">
    <property type="entry name" value="Rev_trsase/Diguanyl_cyclase"/>
</dbReference>
<keyword evidence="1" id="KW-0802">TPR repeat</keyword>
<dbReference type="CDD" id="cd01949">
    <property type="entry name" value="GGDEF"/>
    <property type="match status" value="1"/>
</dbReference>
<organism evidence="4 5">
    <name type="scientific">Acetoanaerobium noterae</name>
    <dbReference type="NCBI Taxonomy" id="745369"/>
    <lineage>
        <taxon>Bacteria</taxon>
        <taxon>Bacillati</taxon>
        <taxon>Bacillota</taxon>
        <taxon>Clostridia</taxon>
        <taxon>Peptostreptococcales</taxon>
        <taxon>Filifactoraceae</taxon>
        <taxon>Acetoanaerobium</taxon>
    </lineage>
</organism>
<dbReference type="Pfam" id="PF13181">
    <property type="entry name" value="TPR_8"/>
    <property type="match status" value="1"/>
</dbReference>
<feature type="repeat" description="TPR" evidence="1">
    <location>
        <begin position="85"/>
        <end position="118"/>
    </location>
</feature>
<feature type="repeat" description="TPR" evidence="1">
    <location>
        <begin position="125"/>
        <end position="158"/>
    </location>
</feature>
<dbReference type="PROSITE" id="PS50005">
    <property type="entry name" value="TPR"/>
    <property type="match status" value="3"/>
</dbReference>
<keyword evidence="2" id="KW-0175">Coiled coil</keyword>
<dbReference type="InterPro" id="IPR000160">
    <property type="entry name" value="GGDEF_dom"/>
</dbReference>
<sequence length="540" mass="62238">MTADKIESLIKESKLMSFANPKKSYKLAEKALYFAISLDLIQLKADSMLHMAYACRVMSDYAKCFTHVYDALDIYENINYKFGIMKAKNMIGITYFYFGSYSEALENFMTALEIIKSYPDPNLESSILNNIGEIYREAKNKTSALEYYNKALEITLKNRIDLNSSVIYSNIGDVYLTSGEIEAAKQHLDKAYALALNHTDMINQAEIETKLGRVMFELGDLSASRDYFLSSLMKLNQINNKFYLIDLLIHMAICDQRQGLNPIKYLNEALNHSIDNQLQSKTSQIYKLLADYYEVIQDYKTSLHHFKAYHNKEKEIEAINLSKRLEIISIEFNYYKEKRENDNFKNLTSKLKREIAQVNNELEKIKKENISLTKETLIDELTKLYNRRGIEKMFADLSPQSNSDLISCVFLLDIDNFKLYNDYWGHLQGDVCLSMISGALTKLASFGIYAGRYGGEEFLCFTSDIKKRDVAVLGEEIRKSIENLKIPYTREKKSGYVTVSIGISAGNIHKYNYHEHFDKADKALYKAKEAGRNCIVLYTD</sequence>
<proteinExistence type="predicted"/>
<feature type="repeat" description="TPR" evidence="1">
    <location>
        <begin position="165"/>
        <end position="198"/>
    </location>
</feature>
<name>A0A1T5A6Q8_9FIRM</name>
<dbReference type="Proteomes" id="UP000243406">
    <property type="component" value="Unassembled WGS sequence"/>
</dbReference>
<dbReference type="AlphaFoldDB" id="A0A1T5A6Q8"/>
<feature type="domain" description="GGDEF" evidence="3">
    <location>
        <begin position="405"/>
        <end position="540"/>
    </location>
</feature>
<evidence type="ECO:0000313" key="5">
    <source>
        <dbReference type="Proteomes" id="UP000243406"/>
    </source>
</evidence>
<protein>
    <submittedName>
        <fullName evidence="4">Diguanylate cyclase (GGDEF) domain-containing protein</fullName>
    </submittedName>
</protein>
<gene>
    <name evidence="4" type="ORF">SAMN02745120_0817</name>
</gene>
<dbReference type="EMBL" id="FUYN01000001">
    <property type="protein sequence ID" value="SKB30674.1"/>
    <property type="molecule type" value="Genomic_DNA"/>
</dbReference>
<evidence type="ECO:0000313" key="4">
    <source>
        <dbReference type="EMBL" id="SKB30674.1"/>
    </source>
</evidence>
<dbReference type="Pfam" id="PF00990">
    <property type="entry name" value="GGDEF"/>
    <property type="match status" value="1"/>
</dbReference>
<dbReference type="GO" id="GO:0005886">
    <property type="term" value="C:plasma membrane"/>
    <property type="evidence" value="ECO:0007669"/>
    <property type="project" value="TreeGrafter"/>
</dbReference>
<dbReference type="SMART" id="SM00267">
    <property type="entry name" value="GGDEF"/>
    <property type="match status" value="1"/>
</dbReference>
<dbReference type="InterPro" id="IPR050469">
    <property type="entry name" value="Diguanylate_Cyclase"/>
</dbReference>
<dbReference type="RefSeq" id="WP_159446381.1">
    <property type="nucleotide sequence ID" value="NZ_FUYN01000001.1"/>
</dbReference>
<evidence type="ECO:0000256" key="1">
    <source>
        <dbReference type="PROSITE-ProRule" id="PRU00339"/>
    </source>
</evidence>
<dbReference type="PANTHER" id="PTHR45138">
    <property type="entry name" value="REGULATORY COMPONENTS OF SENSORY TRANSDUCTION SYSTEM"/>
    <property type="match status" value="1"/>
</dbReference>
<dbReference type="InterPro" id="IPR029787">
    <property type="entry name" value="Nucleotide_cyclase"/>
</dbReference>
<dbReference type="GO" id="GO:0043709">
    <property type="term" value="P:cell adhesion involved in single-species biofilm formation"/>
    <property type="evidence" value="ECO:0007669"/>
    <property type="project" value="TreeGrafter"/>
</dbReference>
<dbReference type="SUPFAM" id="SSF48452">
    <property type="entry name" value="TPR-like"/>
    <property type="match status" value="2"/>
</dbReference>
<dbReference type="Gene3D" id="3.30.70.270">
    <property type="match status" value="1"/>
</dbReference>
<dbReference type="InterPro" id="IPR011990">
    <property type="entry name" value="TPR-like_helical_dom_sf"/>
</dbReference>
<keyword evidence="5" id="KW-1185">Reference proteome</keyword>
<dbReference type="SMART" id="SM00028">
    <property type="entry name" value="TPR"/>
    <property type="match status" value="4"/>
</dbReference>
<dbReference type="InterPro" id="IPR019734">
    <property type="entry name" value="TPR_rpt"/>
</dbReference>
<dbReference type="Gene3D" id="1.25.40.10">
    <property type="entry name" value="Tetratricopeptide repeat domain"/>
    <property type="match status" value="2"/>
</dbReference>
<evidence type="ECO:0000256" key="2">
    <source>
        <dbReference type="SAM" id="Coils"/>
    </source>
</evidence>
<evidence type="ECO:0000259" key="3">
    <source>
        <dbReference type="PROSITE" id="PS50887"/>
    </source>
</evidence>
<dbReference type="SUPFAM" id="SSF55073">
    <property type="entry name" value="Nucleotide cyclase"/>
    <property type="match status" value="1"/>
</dbReference>
<dbReference type="NCBIfam" id="TIGR00254">
    <property type="entry name" value="GGDEF"/>
    <property type="match status" value="1"/>
</dbReference>
<dbReference type="PROSITE" id="PS50887">
    <property type="entry name" value="GGDEF"/>
    <property type="match status" value="1"/>
</dbReference>
<feature type="coiled-coil region" evidence="2">
    <location>
        <begin position="341"/>
        <end position="375"/>
    </location>
</feature>
<reference evidence="5" key="1">
    <citation type="submission" date="2017-02" db="EMBL/GenBank/DDBJ databases">
        <authorList>
            <person name="Varghese N."/>
            <person name="Submissions S."/>
        </authorList>
    </citation>
    <scope>NUCLEOTIDE SEQUENCE [LARGE SCALE GENOMIC DNA]</scope>
    <source>
        <strain evidence="5">ATCC 35199</strain>
    </source>
</reference>
<dbReference type="PANTHER" id="PTHR45138:SF9">
    <property type="entry name" value="DIGUANYLATE CYCLASE DGCM-RELATED"/>
    <property type="match status" value="1"/>
</dbReference>